<protein>
    <submittedName>
        <fullName evidence="1">Viral A-type inclusion protein</fullName>
    </submittedName>
</protein>
<dbReference type="EMBL" id="SMFL01000003">
    <property type="protein sequence ID" value="TDE16390.1"/>
    <property type="molecule type" value="Genomic_DNA"/>
</dbReference>
<comment type="caution">
    <text evidence="1">The sequence shown here is derived from an EMBL/GenBank/DDBJ whole genome shotgun (WGS) entry which is preliminary data.</text>
</comment>
<reference evidence="1 2" key="1">
    <citation type="submission" date="2019-03" db="EMBL/GenBank/DDBJ databases">
        <title>Dyadobacter AR-3-6 sp. nov., isolated from arctic soil.</title>
        <authorList>
            <person name="Chaudhary D.K."/>
        </authorList>
    </citation>
    <scope>NUCLEOTIDE SEQUENCE [LARGE SCALE GENOMIC DNA]</scope>
    <source>
        <strain evidence="1 2">AR-3-6</strain>
    </source>
</reference>
<dbReference type="PROSITE" id="PS51257">
    <property type="entry name" value="PROKAR_LIPOPROTEIN"/>
    <property type="match status" value="1"/>
</dbReference>
<proteinExistence type="predicted"/>
<organism evidence="1 2">
    <name type="scientific">Dyadobacter psychrotolerans</name>
    <dbReference type="NCBI Taxonomy" id="2541721"/>
    <lineage>
        <taxon>Bacteria</taxon>
        <taxon>Pseudomonadati</taxon>
        <taxon>Bacteroidota</taxon>
        <taxon>Cytophagia</taxon>
        <taxon>Cytophagales</taxon>
        <taxon>Spirosomataceae</taxon>
        <taxon>Dyadobacter</taxon>
    </lineage>
</organism>
<gene>
    <name evidence="1" type="ORF">E0F88_09105</name>
</gene>
<evidence type="ECO:0000313" key="2">
    <source>
        <dbReference type="Proteomes" id="UP000294850"/>
    </source>
</evidence>
<dbReference type="AlphaFoldDB" id="A0A4R5DVK4"/>
<dbReference type="OrthoDB" id="1436925at2"/>
<evidence type="ECO:0000313" key="1">
    <source>
        <dbReference type="EMBL" id="TDE16390.1"/>
    </source>
</evidence>
<name>A0A4R5DVK4_9BACT</name>
<dbReference type="RefSeq" id="WP_131957924.1">
    <property type="nucleotide sequence ID" value="NZ_SMFL01000003.1"/>
</dbReference>
<accession>A0A4R5DVK4</accession>
<keyword evidence="2" id="KW-1185">Reference proteome</keyword>
<dbReference type="Proteomes" id="UP000294850">
    <property type="component" value="Unassembled WGS sequence"/>
</dbReference>
<sequence length="144" mass="16406">MKNYIPVLGLAAIMLACSQDKEKVLELEGKVLGVHDEIMPRMDEIMSLKMKLSKKIVQMDSLQNEGISGNNIAEERIKATDLNQKLNESDKLMMGWMNEYRGDSAKKLKPEEAIAYFEAQQKKIEEVKQITIKSINEAKSFLEN</sequence>